<name>A0A060WMC1_ONCMY</name>
<accession>A0A060WMC1</accession>
<proteinExistence type="predicted"/>
<dbReference type="STRING" id="8022.A0A060WMC1"/>
<reference evidence="1" key="1">
    <citation type="journal article" date="2014" name="Nat. Commun.">
        <title>The rainbow trout genome provides novel insights into evolution after whole-genome duplication in vertebrates.</title>
        <authorList>
            <person name="Berthelot C."/>
            <person name="Brunet F."/>
            <person name="Chalopin D."/>
            <person name="Juanchich A."/>
            <person name="Bernard M."/>
            <person name="Noel B."/>
            <person name="Bento P."/>
            <person name="Da Silva C."/>
            <person name="Labadie K."/>
            <person name="Alberti A."/>
            <person name="Aury J.M."/>
            <person name="Louis A."/>
            <person name="Dehais P."/>
            <person name="Bardou P."/>
            <person name="Montfort J."/>
            <person name="Klopp C."/>
            <person name="Cabau C."/>
            <person name="Gaspin C."/>
            <person name="Thorgaard G.H."/>
            <person name="Boussaha M."/>
            <person name="Quillet E."/>
            <person name="Guyomard R."/>
            <person name="Galiana D."/>
            <person name="Bobe J."/>
            <person name="Volff J.N."/>
            <person name="Genet C."/>
            <person name="Wincker P."/>
            <person name="Jaillon O."/>
            <person name="Roest Crollius H."/>
            <person name="Guiguen Y."/>
        </authorList>
    </citation>
    <scope>NUCLEOTIDE SEQUENCE [LARGE SCALE GENOMIC DNA]</scope>
</reference>
<dbReference type="Proteomes" id="UP000193380">
    <property type="component" value="Unassembled WGS sequence"/>
</dbReference>
<gene>
    <name evidence="1" type="ORF">GSONMT00003602001</name>
</gene>
<reference evidence="1" key="2">
    <citation type="submission" date="2014-03" db="EMBL/GenBank/DDBJ databases">
        <authorList>
            <person name="Genoscope - CEA"/>
        </authorList>
    </citation>
    <scope>NUCLEOTIDE SEQUENCE</scope>
</reference>
<protein>
    <submittedName>
        <fullName evidence="1">Uncharacterized protein</fullName>
    </submittedName>
</protein>
<evidence type="ECO:0000313" key="1">
    <source>
        <dbReference type="EMBL" id="CDQ68246.1"/>
    </source>
</evidence>
<dbReference type="PaxDb" id="8022-A0A060WMC1"/>
<organism evidence="1 2">
    <name type="scientific">Oncorhynchus mykiss</name>
    <name type="common">Rainbow trout</name>
    <name type="synonym">Salmo gairdneri</name>
    <dbReference type="NCBI Taxonomy" id="8022"/>
    <lineage>
        <taxon>Eukaryota</taxon>
        <taxon>Metazoa</taxon>
        <taxon>Chordata</taxon>
        <taxon>Craniata</taxon>
        <taxon>Vertebrata</taxon>
        <taxon>Euteleostomi</taxon>
        <taxon>Actinopterygii</taxon>
        <taxon>Neopterygii</taxon>
        <taxon>Teleostei</taxon>
        <taxon>Protacanthopterygii</taxon>
        <taxon>Salmoniformes</taxon>
        <taxon>Salmonidae</taxon>
        <taxon>Salmoninae</taxon>
        <taxon>Oncorhynchus</taxon>
    </lineage>
</organism>
<sequence>MLAVTDFAREPLLEHVNYFTNGGGGHNSRIYKTPLPSYPRRTRMVMIVSKLGLQLPHPVQSQAGKAQFYSERQGPEVNLPMNRFMDQSNLQ</sequence>
<evidence type="ECO:0000313" key="2">
    <source>
        <dbReference type="Proteomes" id="UP000193380"/>
    </source>
</evidence>
<dbReference type="EMBL" id="FR904618">
    <property type="protein sequence ID" value="CDQ68246.1"/>
    <property type="molecule type" value="Genomic_DNA"/>
</dbReference>
<dbReference type="AlphaFoldDB" id="A0A060WMC1"/>